<dbReference type="AlphaFoldDB" id="W1NP67"/>
<keyword evidence="7" id="KW-0732">Signal</keyword>
<keyword evidence="2" id="KW-0645">Protease</keyword>
<evidence type="ECO:0000259" key="8">
    <source>
        <dbReference type="PROSITE" id="PS51767"/>
    </source>
</evidence>
<dbReference type="eggNOG" id="KOG1339">
    <property type="taxonomic scope" value="Eukaryota"/>
</dbReference>
<dbReference type="Gramene" id="ERM98236">
    <property type="protein sequence ID" value="ERM98236"/>
    <property type="gene ID" value="AMTR_s00095p00158250"/>
</dbReference>
<evidence type="ECO:0000256" key="2">
    <source>
        <dbReference type="ARBA" id="ARBA00022670"/>
    </source>
</evidence>
<dbReference type="GO" id="GO:0006508">
    <property type="term" value="P:proteolysis"/>
    <property type="evidence" value="ECO:0007669"/>
    <property type="project" value="UniProtKB-KW"/>
</dbReference>
<feature type="chain" id="PRO_5004806730" description="Peptidase A1 domain-containing protein" evidence="7">
    <location>
        <begin position="23"/>
        <end position="494"/>
    </location>
</feature>
<dbReference type="PROSITE" id="PS51767">
    <property type="entry name" value="PEPTIDASE_A1"/>
    <property type="match status" value="1"/>
</dbReference>
<dbReference type="InterPro" id="IPR032799">
    <property type="entry name" value="TAXi_C"/>
</dbReference>
<keyword evidence="3" id="KW-0064">Aspartyl protease</keyword>
<dbReference type="CDD" id="cd05476">
    <property type="entry name" value="pepsin_A_like_plant"/>
    <property type="match status" value="1"/>
</dbReference>
<sequence length="494" mass="52907">MATLRDLCFCVLVLSLPLFSLSIPLSHSSPSSTFKVALIHRDSPYSPIHDPSASPSDIFRLSAQRSLSRHRHLRSVLTGKSSLSKLESEVVAGPSEYLIRVGIGTPAEPYWLIADTVSDLTWTQCLPCSNCFEQKAPIFDPKSSSTYRSLDCSSTLCQALKSDNKCGGSSCLYDYGYADDSRSRGILSTETFTFETAKSTLSSLQPSIGSNPSSSPTTSTRTDPTKTSTSATFSTDGGTGTEINGLGFGCGSSNRGFGANGEAGLVGLGGGPLSLISQLGSSISNKFSYCLPSRLDKNATGVLNFGENADISGPNVSSTPIIYLEESPAFYFLNLTDISVGEKRLGIPPGTFVPFPSGTYGFVIDSGTSLTILPTDVLQSLLDEFKDITKYPTIPNPPGPFVTCYKVPDSSKITGFPDITFHFSGNADWKVGASNVFYPLHEDLLCLSIVSQIEDADSYDGLYVFGNWLQQNTVVEYDLGKKILSFAPADCSRL</sequence>
<feature type="region of interest" description="Disordered" evidence="6">
    <location>
        <begin position="203"/>
        <end position="236"/>
    </location>
</feature>
<feature type="domain" description="Peptidase A1" evidence="8">
    <location>
        <begin position="97"/>
        <end position="487"/>
    </location>
</feature>
<dbReference type="SUPFAM" id="SSF50630">
    <property type="entry name" value="Acid proteases"/>
    <property type="match status" value="1"/>
</dbReference>
<evidence type="ECO:0000256" key="7">
    <source>
        <dbReference type="SAM" id="SignalP"/>
    </source>
</evidence>
<organism evidence="9 10">
    <name type="scientific">Amborella trichopoda</name>
    <dbReference type="NCBI Taxonomy" id="13333"/>
    <lineage>
        <taxon>Eukaryota</taxon>
        <taxon>Viridiplantae</taxon>
        <taxon>Streptophyta</taxon>
        <taxon>Embryophyta</taxon>
        <taxon>Tracheophyta</taxon>
        <taxon>Spermatophyta</taxon>
        <taxon>Magnoliopsida</taxon>
        <taxon>Amborellales</taxon>
        <taxon>Amborellaceae</taxon>
        <taxon>Amborella</taxon>
    </lineage>
</organism>
<dbReference type="PANTHER" id="PTHR47967:SF128">
    <property type="entry name" value="ASPARTIC PROTEINASE CDR1-LIKE"/>
    <property type="match status" value="1"/>
</dbReference>
<dbReference type="Gene3D" id="2.40.70.10">
    <property type="entry name" value="Acid Proteases"/>
    <property type="match status" value="2"/>
</dbReference>
<dbReference type="PROSITE" id="PS00141">
    <property type="entry name" value="ASP_PROTEASE"/>
    <property type="match status" value="1"/>
</dbReference>
<dbReference type="HOGENOM" id="CLU_005738_1_3_1"/>
<dbReference type="GO" id="GO:0005576">
    <property type="term" value="C:extracellular region"/>
    <property type="evidence" value="ECO:0000318"/>
    <property type="project" value="GO_Central"/>
</dbReference>
<keyword evidence="5" id="KW-0325">Glycoprotein</keyword>
<dbReference type="KEGG" id="atr:18426237"/>
<keyword evidence="10" id="KW-1185">Reference proteome</keyword>
<comment type="similarity">
    <text evidence="1">Belongs to the peptidase A1 family.</text>
</comment>
<dbReference type="InterPro" id="IPR032861">
    <property type="entry name" value="TAXi_N"/>
</dbReference>
<dbReference type="InterPro" id="IPR001969">
    <property type="entry name" value="Aspartic_peptidase_AS"/>
</dbReference>
<dbReference type="EMBL" id="KI395483">
    <property type="protein sequence ID" value="ERM98236.1"/>
    <property type="molecule type" value="Genomic_DNA"/>
</dbReference>
<reference evidence="10" key="1">
    <citation type="journal article" date="2013" name="Science">
        <title>The Amborella genome and the evolution of flowering plants.</title>
        <authorList>
            <consortium name="Amborella Genome Project"/>
        </authorList>
    </citation>
    <scope>NUCLEOTIDE SEQUENCE [LARGE SCALE GENOMIC DNA]</scope>
</reference>
<evidence type="ECO:0000313" key="10">
    <source>
        <dbReference type="Proteomes" id="UP000017836"/>
    </source>
</evidence>
<dbReference type="OrthoDB" id="2747330at2759"/>
<evidence type="ECO:0000256" key="4">
    <source>
        <dbReference type="ARBA" id="ARBA00022801"/>
    </source>
</evidence>
<evidence type="ECO:0000256" key="1">
    <source>
        <dbReference type="ARBA" id="ARBA00007447"/>
    </source>
</evidence>
<dbReference type="InterPro" id="IPR021109">
    <property type="entry name" value="Peptidase_aspartic_dom_sf"/>
</dbReference>
<gene>
    <name evidence="9" type="ORF">AMTR_s00095p00158250</name>
</gene>
<feature type="compositionally biased region" description="Low complexity" evidence="6">
    <location>
        <begin position="203"/>
        <end position="232"/>
    </location>
</feature>
<keyword evidence="4" id="KW-0378">Hydrolase</keyword>
<feature type="signal peptide" evidence="7">
    <location>
        <begin position="1"/>
        <end position="22"/>
    </location>
</feature>
<dbReference type="GO" id="GO:0004190">
    <property type="term" value="F:aspartic-type endopeptidase activity"/>
    <property type="evidence" value="ECO:0000318"/>
    <property type="project" value="GO_Central"/>
</dbReference>
<accession>W1NP67</accession>
<dbReference type="MEROPS" id="A01.069"/>
<dbReference type="InterPro" id="IPR051708">
    <property type="entry name" value="Plant_Aspart_Prot_A1"/>
</dbReference>
<evidence type="ECO:0000313" key="9">
    <source>
        <dbReference type="EMBL" id="ERM98236.1"/>
    </source>
</evidence>
<dbReference type="InterPro" id="IPR033121">
    <property type="entry name" value="PEPTIDASE_A1"/>
</dbReference>
<protein>
    <recommendedName>
        <fullName evidence="8">Peptidase A1 domain-containing protein</fullName>
    </recommendedName>
</protein>
<dbReference type="Proteomes" id="UP000017836">
    <property type="component" value="Unassembled WGS sequence"/>
</dbReference>
<evidence type="ECO:0000256" key="3">
    <source>
        <dbReference type="ARBA" id="ARBA00022750"/>
    </source>
</evidence>
<dbReference type="Pfam" id="PF14541">
    <property type="entry name" value="TAXi_C"/>
    <property type="match status" value="1"/>
</dbReference>
<evidence type="ECO:0000256" key="5">
    <source>
        <dbReference type="ARBA" id="ARBA00023180"/>
    </source>
</evidence>
<dbReference type="OMA" id="TYKTESC"/>
<name>W1NP67_AMBTC</name>
<dbReference type="Pfam" id="PF14543">
    <property type="entry name" value="TAXi_N"/>
    <property type="match status" value="2"/>
</dbReference>
<evidence type="ECO:0000256" key="6">
    <source>
        <dbReference type="SAM" id="MobiDB-lite"/>
    </source>
</evidence>
<dbReference type="InterPro" id="IPR034161">
    <property type="entry name" value="Pepsin-like_plant"/>
</dbReference>
<dbReference type="PANTHER" id="PTHR47967">
    <property type="entry name" value="OS07G0603500 PROTEIN-RELATED"/>
    <property type="match status" value="1"/>
</dbReference>
<proteinExistence type="inferred from homology"/>